<evidence type="ECO:0000259" key="3">
    <source>
        <dbReference type="PROSITE" id="PS51762"/>
    </source>
</evidence>
<comment type="caution">
    <text evidence="4">The sequence shown here is derived from an EMBL/GenBank/DDBJ whole genome shotgun (WGS) entry which is preliminary data.</text>
</comment>
<evidence type="ECO:0000313" key="4">
    <source>
        <dbReference type="EMBL" id="GAA3968625.1"/>
    </source>
</evidence>
<sequence length="257" mass="28625">MKKIYHLITFTALAAIYSNNCLATVRIDSGIVISKKQIAATISFSGYTWNVKAPEQPQGPGPNVWSAANVYVDNEGSLHLKLSKNAATGKWECAEVSTNEKFGEGTYQWQVEGPLATLDKNIVLGLFNYSGRDGFDEMDMEFAQWGDSNNPHLNYTIWPVDKGTNKAYYTANFTMPGGTYTTQRFIRKAKSVTFKSLYGFVDNDNNVFDSKTFKSPASSISTEPMPVYINLWLYNGQAPSDGKGMEIVIHSFKFIPL</sequence>
<gene>
    <name evidence="4" type="ORF">GCM10022210_16870</name>
</gene>
<feature type="chain" id="PRO_5046256811" description="GH16 domain-containing protein" evidence="2">
    <location>
        <begin position="24"/>
        <end position="257"/>
    </location>
</feature>
<feature type="signal peptide" evidence="2">
    <location>
        <begin position="1"/>
        <end position="23"/>
    </location>
</feature>
<dbReference type="Gene3D" id="2.60.120.200">
    <property type="match status" value="1"/>
</dbReference>
<protein>
    <recommendedName>
        <fullName evidence="3">GH16 domain-containing protein</fullName>
    </recommendedName>
</protein>
<keyword evidence="5" id="KW-1185">Reference proteome</keyword>
<dbReference type="Proteomes" id="UP001500742">
    <property type="component" value="Unassembled WGS sequence"/>
</dbReference>
<feature type="domain" description="GH16" evidence="3">
    <location>
        <begin position="15"/>
        <end position="257"/>
    </location>
</feature>
<reference evidence="5" key="1">
    <citation type="journal article" date="2019" name="Int. J. Syst. Evol. Microbiol.">
        <title>The Global Catalogue of Microorganisms (GCM) 10K type strain sequencing project: providing services to taxonomists for standard genome sequencing and annotation.</title>
        <authorList>
            <consortium name="The Broad Institute Genomics Platform"/>
            <consortium name="The Broad Institute Genome Sequencing Center for Infectious Disease"/>
            <person name="Wu L."/>
            <person name="Ma J."/>
        </authorList>
    </citation>
    <scope>NUCLEOTIDE SEQUENCE [LARGE SCALE GENOMIC DNA]</scope>
    <source>
        <strain evidence="5">JCM 16601</strain>
    </source>
</reference>
<evidence type="ECO:0000256" key="2">
    <source>
        <dbReference type="SAM" id="SignalP"/>
    </source>
</evidence>
<keyword evidence="2" id="KW-0732">Signal</keyword>
<proteinExistence type="inferred from homology"/>
<dbReference type="EMBL" id="BAAAZC010000010">
    <property type="protein sequence ID" value="GAA3968625.1"/>
    <property type="molecule type" value="Genomic_DNA"/>
</dbReference>
<dbReference type="InterPro" id="IPR013320">
    <property type="entry name" value="ConA-like_dom_sf"/>
</dbReference>
<dbReference type="SUPFAM" id="SSF49899">
    <property type="entry name" value="Concanavalin A-like lectins/glucanases"/>
    <property type="match status" value="1"/>
</dbReference>
<dbReference type="InterPro" id="IPR000757">
    <property type="entry name" value="Beta-glucanase-like"/>
</dbReference>
<dbReference type="PROSITE" id="PS51762">
    <property type="entry name" value="GH16_2"/>
    <property type="match status" value="1"/>
</dbReference>
<dbReference type="RefSeq" id="WP_259094274.1">
    <property type="nucleotide sequence ID" value="NZ_BAAAZC010000010.1"/>
</dbReference>
<accession>A0ABP7PNZ5</accession>
<organism evidence="4 5">
    <name type="scientific">Mucilaginibacter dorajii</name>
    <dbReference type="NCBI Taxonomy" id="692994"/>
    <lineage>
        <taxon>Bacteria</taxon>
        <taxon>Pseudomonadati</taxon>
        <taxon>Bacteroidota</taxon>
        <taxon>Sphingobacteriia</taxon>
        <taxon>Sphingobacteriales</taxon>
        <taxon>Sphingobacteriaceae</taxon>
        <taxon>Mucilaginibacter</taxon>
    </lineage>
</organism>
<evidence type="ECO:0000313" key="5">
    <source>
        <dbReference type="Proteomes" id="UP001500742"/>
    </source>
</evidence>
<name>A0ABP7PNZ5_9SPHI</name>
<dbReference type="CDD" id="cd00413">
    <property type="entry name" value="Glyco_hydrolase_16"/>
    <property type="match status" value="1"/>
</dbReference>
<comment type="similarity">
    <text evidence="1">Belongs to the glycosyl hydrolase 16 family.</text>
</comment>
<evidence type="ECO:0000256" key="1">
    <source>
        <dbReference type="ARBA" id="ARBA00006865"/>
    </source>
</evidence>